<dbReference type="Proteomes" id="UP000789831">
    <property type="component" value="Unassembled WGS sequence"/>
</dbReference>
<evidence type="ECO:0000313" key="4">
    <source>
        <dbReference type="Proteomes" id="UP000789831"/>
    </source>
</evidence>
<protein>
    <submittedName>
        <fullName evidence="3">2663_t:CDS:1</fullName>
    </submittedName>
</protein>
<dbReference type="InterPro" id="IPR000905">
    <property type="entry name" value="Gcp-like_dom"/>
</dbReference>
<feature type="non-terminal residue" evidence="3">
    <location>
        <position position="1"/>
    </location>
</feature>
<reference evidence="3" key="1">
    <citation type="submission" date="2021-06" db="EMBL/GenBank/DDBJ databases">
        <authorList>
            <person name="Kallberg Y."/>
            <person name="Tangrot J."/>
            <person name="Rosling A."/>
        </authorList>
    </citation>
    <scope>NUCLEOTIDE SEQUENCE</scope>
    <source>
        <strain evidence="3">MT106</strain>
    </source>
</reference>
<keyword evidence="1" id="KW-0175">Coiled coil</keyword>
<evidence type="ECO:0000259" key="2">
    <source>
        <dbReference type="Pfam" id="PF00814"/>
    </source>
</evidence>
<feature type="domain" description="Gcp-like" evidence="2">
    <location>
        <begin position="425"/>
        <end position="516"/>
    </location>
</feature>
<dbReference type="Gene3D" id="3.30.420.40">
    <property type="match status" value="1"/>
</dbReference>
<dbReference type="OrthoDB" id="2423059at2759"/>
<dbReference type="Gene3D" id="3.30.420.200">
    <property type="match status" value="1"/>
</dbReference>
<name>A0A9N9B4K6_9GLOM</name>
<proteinExistence type="predicted"/>
<accession>A0A9N9B4K6</accession>
<comment type="caution">
    <text evidence="3">The sequence shown here is derived from an EMBL/GenBank/DDBJ whole genome shotgun (WGS) entry which is preliminary data.</text>
</comment>
<sequence length="578" mass="66558">LEKERDIANTEFARLQKDLSTANENNRINKNKIELQKVQITTQGNQINGLQISELKREKTARNKEKTELERKFKELQSELRMMKQDRDSRPNINKNDYNELLEQLERFNHQISQSQAAQEQAEQNLANLQIKLTQTQEEATALNRQIRELQIGLATEQDVTEKLNINLDSLTTQLAQKNKDIQNLQNKLNREKEQADKLNKKSTNALQEIQDLNNLPTLPQNTDGTSKSLKQLISDFIQMQNQLQTEKLRADTYEADILTEFNITDEPCCLGGYERLQKKLATQEKEILRGISNSLEIDLANEELTLTKLVEKDPNYTAIQQAEYQKLLQLVKNDTLQNCEKLGISIPLSVKENIKKATTLEIVIKARNNLIQNKLAKNGEELKMIAQQKGKLIQSQNQESLSSPFLFLALWEDDKCLVSIQKENARQHSENFLTHLQQILAKTNHNLKEIKEIYFTSAPSGQTGIRVALAFLATLQILNPEVKLKHINTLLLQAGAENCISLLTIDSRGSKYHAAVFQNKKYLLETQIISQEELEKIVKKFPDFSCKKDCQNIDFLTNFQELKNEFKLLEKNKDIDY</sequence>
<gene>
    <name evidence="3" type="ORF">AGERDE_LOCUS6859</name>
</gene>
<dbReference type="EMBL" id="CAJVPL010001141">
    <property type="protein sequence ID" value="CAG8554928.1"/>
    <property type="molecule type" value="Genomic_DNA"/>
</dbReference>
<organism evidence="3 4">
    <name type="scientific">Ambispora gerdemannii</name>
    <dbReference type="NCBI Taxonomy" id="144530"/>
    <lineage>
        <taxon>Eukaryota</taxon>
        <taxon>Fungi</taxon>
        <taxon>Fungi incertae sedis</taxon>
        <taxon>Mucoromycota</taxon>
        <taxon>Glomeromycotina</taxon>
        <taxon>Glomeromycetes</taxon>
        <taxon>Archaeosporales</taxon>
        <taxon>Ambisporaceae</taxon>
        <taxon>Ambispora</taxon>
    </lineage>
</organism>
<evidence type="ECO:0000256" key="1">
    <source>
        <dbReference type="SAM" id="Coils"/>
    </source>
</evidence>
<keyword evidence="4" id="KW-1185">Reference proteome</keyword>
<dbReference type="AlphaFoldDB" id="A0A9N9B4K6"/>
<dbReference type="InterPro" id="IPR043129">
    <property type="entry name" value="ATPase_NBD"/>
</dbReference>
<dbReference type="SUPFAM" id="SSF53067">
    <property type="entry name" value="Actin-like ATPase domain"/>
    <property type="match status" value="1"/>
</dbReference>
<evidence type="ECO:0000313" key="3">
    <source>
        <dbReference type="EMBL" id="CAG8554928.1"/>
    </source>
</evidence>
<feature type="coiled-coil region" evidence="1">
    <location>
        <begin position="52"/>
        <end position="216"/>
    </location>
</feature>
<dbReference type="Pfam" id="PF00814">
    <property type="entry name" value="TsaD"/>
    <property type="match status" value="1"/>
</dbReference>